<dbReference type="eggNOG" id="ENOG502ZRUR">
    <property type="taxonomic scope" value="Bacteria"/>
</dbReference>
<dbReference type="Pfam" id="PF07606">
    <property type="entry name" value="DUF1569"/>
    <property type="match status" value="1"/>
</dbReference>
<dbReference type="AlphaFoldDB" id="A0A1G7EK76"/>
<sequence>MKSIFDETTKNELEERIALLNENSERKWGKMTVGQMAWHCQYPLKLAIENKPTSKKGNLLVQLFFKKSMYNDKTWRKNLPTAPQLKAKEPKNFDDEVKVLQQLMHDTHQLKNREEWNPHPFFGRFTKEQWGQMQYKHLDHHLTQFSV</sequence>
<name>A0A1G7EK76_9FLAO</name>
<dbReference type="InterPro" id="IPR034660">
    <property type="entry name" value="DinB/YfiT-like"/>
</dbReference>
<evidence type="ECO:0000313" key="2">
    <source>
        <dbReference type="Proteomes" id="UP000182114"/>
    </source>
</evidence>
<keyword evidence="2" id="KW-1185">Reference proteome</keyword>
<dbReference type="EMBL" id="FNBD01000002">
    <property type="protein sequence ID" value="SDE64093.1"/>
    <property type="molecule type" value="Genomic_DNA"/>
</dbReference>
<dbReference type="Gene3D" id="1.20.120.450">
    <property type="entry name" value="dinb family like domain"/>
    <property type="match status" value="1"/>
</dbReference>
<evidence type="ECO:0000313" key="1">
    <source>
        <dbReference type="EMBL" id="SDE64093.1"/>
    </source>
</evidence>
<proteinExistence type="predicted"/>
<reference evidence="2" key="1">
    <citation type="submission" date="2016-10" db="EMBL/GenBank/DDBJ databases">
        <authorList>
            <person name="Varghese N."/>
            <person name="Submissions S."/>
        </authorList>
    </citation>
    <scope>NUCLEOTIDE SEQUENCE [LARGE SCALE GENOMIC DNA]</scope>
    <source>
        <strain evidence="2">DSM 24729</strain>
    </source>
</reference>
<dbReference type="SUPFAM" id="SSF109854">
    <property type="entry name" value="DinB/YfiT-like putative metalloenzymes"/>
    <property type="match status" value="1"/>
</dbReference>
<organism evidence="1 2">
    <name type="scientific">Cellulophaga baltica</name>
    <dbReference type="NCBI Taxonomy" id="76594"/>
    <lineage>
        <taxon>Bacteria</taxon>
        <taxon>Pseudomonadati</taxon>
        <taxon>Bacteroidota</taxon>
        <taxon>Flavobacteriia</taxon>
        <taxon>Flavobacteriales</taxon>
        <taxon>Flavobacteriaceae</taxon>
        <taxon>Cellulophaga</taxon>
    </lineage>
</organism>
<gene>
    <name evidence="1" type="ORF">SAMN04487992_102376</name>
</gene>
<protein>
    <recommendedName>
        <fullName evidence="3">DUF1569 domain-containing protein</fullName>
    </recommendedName>
</protein>
<dbReference type="RefSeq" id="WP_034667324.1">
    <property type="nucleotide sequence ID" value="NZ_CBDUFQ010000046.1"/>
</dbReference>
<evidence type="ECO:0008006" key="3">
    <source>
        <dbReference type="Google" id="ProtNLM"/>
    </source>
</evidence>
<dbReference type="Proteomes" id="UP000182114">
    <property type="component" value="Unassembled WGS sequence"/>
</dbReference>
<dbReference type="InterPro" id="IPR011463">
    <property type="entry name" value="DUF1569"/>
</dbReference>
<accession>A0A1G7EK76</accession>